<sequence length="803" mass="88405">MPLDTEYLKLAAPNLKSAVAPDSLGFTTTDELEPFAGFLGHRRAQDALHFGVAMGRPGYNVFVMGETGTGRLSLVQDYLEAVGKEMPPPGDWLYLNNFAEPREPLALRLGPGQGRALQRDIENLADSLLALFPTAFENPTYQQRKTAIDREFSQRYSQSLTAVERKAQEYDIAVFRDGENVSFTPLQDGKPLDESGFAQLPEGERAAFHRHVQSLEDFLADTLAELPQWKRETTERLRQLNQDTVRLTVEPLLHDLEEKYADEAEVLGYLAALRADLSRVINEQLTGDQEPREDYAKRQLLINQYVPKLLVAHDPQDGAPAVYESYPCYGNLFGRVEYVNDQGALVTHYRLISGGALHRANGGYLVLEAEKLLAEANVWPALKRALQTRTVKIETPAPGEQASGLMTLDPQIIPLDVKLVLVGSREVYYLLQELDEEFGELFRVLADFDDAIARNDDTLRDFARLVKTRNDADGGQPLSAAAMAMLAEYSSRLAEHQQQLSARLSEVFQLVSEADLLRGQRNDPAITDIHLRLALHAKEQRTGRISRQVLDDMLDSTILVATEGQAIGQINGLTVLAIGDTSFGMPARITATVYPGSRGVVDIEREAELGQAIHSKGVMILAGYLGSRYAQRFPLAISANIALEQSYGYIDGDSAALAELCALISAITRQPLKQTYAVTGSINQQGEVQAVGGINEKIEGFFHLCQARGLNSNQGVIIPKANQRNLMLKEEVITAVEQGRFVIYAVARVDEALELLTGLPAGARDQHGLFPENTVNGMAVARLETIARVAVKKRGGARHGAPE</sequence>
<dbReference type="InterPro" id="IPR046844">
    <property type="entry name" value="Lon-like_helical"/>
</dbReference>
<dbReference type="Pfam" id="PF13654">
    <property type="entry name" value="AAA_32"/>
    <property type="match status" value="1"/>
</dbReference>
<dbReference type="EC" id="3.4.21.53" evidence="1"/>
<keyword evidence="1" id="KW-0378">Hydrolase</keyword>
<evidence type="ECO:0000313" key="4">
    <source>
        <dbReference type="Proteomes" id="UP000824988"/>
    </source>
</evidence>
<dbReference type="Proteomes" id="UP000824988">
    <property type="component" value="Chromosome"/>
</dbReference>
<dbReference type="Pfam" id="PF20437">
    <property type="entry name" value="LonC_helical"/>
    <property type="match status" value="1"/>
</dbReference>
<dbReference type="KEGG" id="moz:MoryE10_33910"/>
<reference evidence="3" key="1">
    <citation type="submission" date="2019-06" db="EMBL/GenBank/DDBJ databases">
        <title>Complete genome sequence of Methylogaea oryzae strain JCM16910.</title>
        <authorList>
            <person name="Asakawa S."/>
        </authorList>
    </citation>
    <scope>NUCLEOTIDE SEQUENCE</scope>
    <source>
        <strain evidence="3">E10</strain>
    </source>
</reference>
<dbReference type="GO" id="GO:0004252">
    <property type="term" value="F:serine-type endopeptidase activity"/>
    <property type="evidence" value="ECO:0007669"/>
    <property type="project" value="UniProtKB-UniRule"/>
</dbReference>
<dbReference type="InterPro" id="IPR041699">
    <property type="entry name" value="AAA_32"/>
</dbReference>
<dbReference type="GO" id="GO:0005524">
    <property type="term" value="F:ATP binding"/>
    <property type="evidence" value="ECO:0007669"/>
    <property type="project" value="InterPro"/>
</dbReference>
<dbReference type="GO" id="GO:0004176">
    <property type="term" value="F:ATP-dependent peptidase activity"/>
    <property type="evidence" value="ECO:0007669"/>
    <property type="project" value="UniProtKB-UniRule"/>
</dbReference>
<keyword evidence="1" id="KW-0720">Serine protease</keyword>
<comment type="catalytic activity">
    <reaction evidence="1">
        <text>Hydrolysis of proteins in presence of ATP.</text>
        <dbReference type="EC" id="3.4.21.53"/>
    </reaction>
</comment>
<dbReference type="Pfam" id="PF05362">
    <property type="entry name" value="Lon_C"/>
    <property type="match status" value="1"/>
</dbReference>
<evidence type="ECO:0000259" key="2">
    <source>
        <dbReference type="PROSITE" id="PS51786"/>
    </source>
</evidence>
<dbReference type="RefSeq" id="WP_221047761.1">
    <property type="nucleotide sequence ID" value="NZ_AP019782.1"/>
</dbReference>
<dbReference type="InterPro" id="IPR046843">
    <property type="entry name" value="LonB_AAA-LID"/>
</dbReference>
<protein>
    <recommendedName>
        <fullName evidence="1">endopeptidase La</fullName>
        <ecNumber evidence="1">3.4.21.53</ecNumber>
    </recommendedName>
</protein>
<keyword evidence="4" id="KW-1185">Reference proteome</keyword>
<dbReference type="GO" id="GO:0006508">
    <property type="term" value="P:proteolysis"/>
    <property type="evidence" value="ECO:0007669"/>
    <property type="project" value="UniProtKB-KW"/>
</dbReference>
<dbReference type="AlphaFoldDB" id="A0A8D4VRG8"/>
<evidence type="ECO:0000256" key="1">
    <source>
        <dbReference type="PROSITE-ProRule" id="PRU01122"/>
    </source>
</evidence>
<dbReference type="Pfam" id="PF20436">
    <property type="entry name" value="LonB_AAA-LID"/>
    <property type="match status" value="1"/>
</dbReference>
<dbReference type="PANTHER" id="PTHR10046">
    <property type="entry name" value="ATP DEPENDENT LON PROTEASE FAMILY MEMBER"/>
    <property type="match status" value="1"/>
</dbReference>
<dbReference type="InterPro" id="IPR008269">
    <property type="entry name" value="Lon_proteolytic"/>
</dbReference>
<dbReference type="InterPro" id="IPR027065">
    <property type="entry name" value="Lon_Prtase"/>
</dbReference>
<feature type="domain" description="Lon proteolytic" evidence="2">
    <location>
        <begin position="564"/>
        <end position="759"/>
    </location>
</feature>
<dbReference type="PROSITE" id="PS51786">
    <property type="entry name" value="LON_PROTEOLYTIC"/>
    <property type="match status" value="1"/>
</dbReference>
<gene>
    <name evidence="3" type="ORF">MoryE10_33910</name>
</gene>
<name>A0A8D4VRG8_9GAMM</name>
<organism evidence="3 4">
    <name type="scientific">Methylogaea oryzae</name>
    <dbReference type="NCBI Taxonomy" id="1295382"/>
    <lineage>
        <taxon>Bacteria</taxon>
        <taxon>Pseudomonadati</taxon>
        <taxon>Pseudomonadota</taxon>
        <taxon>Gammaproteobacteria</taxon>
        <taxon>Methylococcales</taxon>
        <taxon>Methylococcaceae</taxon>
        <taxon>Methylogaea</taxon>
    </lineage>
</organism>
<comment type="similarity">
    <text evidence="1">Belongs to the peptidase S16 family.</text>
</comment>
<dbReference type="GO" id="GO:0030163">
    <property type="term" value="P:protein catabolic process"/>
    <property type="evidence" value="ECO:0007669"/>
    <property type="project" value="InterPro"/>
</dbReference>
<dbReference type="EMBL" id="AP019782">
    <property type="protein sequence ID" value="BBL72785.1"/>
    <property type="molecule type" value="Genomic_DNA"/>
</dbReference>
<feature type="active site" evidence="1">
    <location>
        <position position="654"/>
    </location>
</feature>
<accession>A0A8D4VRG8</accession>
<keyword evidence="1 3" id="KW-0645">Protease</keyword>
<evidence type="ECO:0000313" key="3">
    <source>
        <dbReference type="EMBL" id="BBL72785.1"/>
    </source>
</evidence>
<feature type="active site" evidence="1">
    <location>
        <position position="697"/>
    </location>
</feature>
<proteinExistence type="inferred from homology"/>